<evidence type="ECO:0000256" key="7">
    <source>
        <dbReference type="ARBA" id="ARBA00023235"/>
    </source>
</evidence>
<dbReference type="Gene3D" id="1.10.486.10">
    <property type="entry name" value="PCRA, domain 4"/>
    <property type="match status" value="1"/>
</dbReference>
<dbReference type="RefSeq" id="WP_069478216.1">
    <property type="nucleotide sequence ID" value="NZ_CP017111.1"/>
</dbReference>
<dbReference type="AlphaFoldDB" id="A0A1D7TKM0"/>
<dbReference type="PANTHER" id="PTHR11070">
    <property type="entry name" value="UVRD / RECB / PCRA DNA HELICASE FAMILY MEMBER"/>
    <property type="match status" value="1"/>
</dbReference>
<gene>
    <name evidence="15" type="ORF">SHALO_1771</name>
</gene>
<evidence type="ECO:0000313" key="16">
    <source>
        <dbReference type="Proteomes" id="UP000094609"/>
    </source>
</evidence>
<keyword evidence="16" id="KW-1185">Reference proteome</keyword>
<dbReference type="PATRIC" id="fig|1193502.14.peg.1798"/>
<dbReference type="PROSITE" id="PS51217">
    <property type="entry name" value="UVRD_HELICASE_CTER"/>
    <property type="match status" value="1"/>
</dbReference>
<dbReference type="GO" id="GO:0005829">
    <property type="term" value="C:cytosol"/>
    <property type="evidence" value="ECO:0007669"/>
    <property type="project" value="TreeGrafter"/>
</dbReference>
<comment type="similarity">
    <text evidence="1">Belongs to the helicase family. UvrD subfamily.</text>
</comment>
<dbReference type="EC" id="5.6.2.4" evidence="9"/>
<keyword evidence="4 12" id="KW-0347">Helicase</keyword>
<dbReference type="PROSITE" id="PS51198">
    <property type="entry name" value="UVRD_HELICASE_ATP_BIND"/>
    <property type="match status" value="1"/>
</dbReference>
<dbReference type="Gene3D" id="1.10.10.160">
    <property type="match status" value="1"/>
</dbReference>
<dbReference type="Pfam" id="PF13361">
    <property type="entry name" value="UvrD_C"/>
    <property type="match status" value="1"/>
</dbReference>
<comment type="catalytic activity">
    <reaction evidence="11">
        <text>ATP + H2O = ADP + phosphate + H(+)</text>
        <dbReference type="Rhea" id="RHEA:13065"/>
        <dbReference type="ChEBI" id="CHEBI:15377"/>
        <dbReference type="ChEBI" id="CHEBI:15378"/>
        <dbReference type="ChEBI" id="CHEBI:30616"/>
        <dbReference type="ChEBI" id="CHEBI:43474"/>
        <dbReference type="ChEBI" id="CHEBI:456216"/>
        <dbReference type="EC" id="5.6.2.4"/>
    </reaction>
</comment>
<dbReference type="KEGG" id="shal:SHALO_1771"/>
<accession>A0A1D7TKM0</accession>
<protein>
    <recommendedName>
        <fullName evidence="9">DNA 3'-5' helicase</fullName>
        <ecNumber evidence="9">5.6.2.4</ecNumber>
    </recommendedName>
    <alternativeName>
        <fullName evidence="10">DNA 3'-5' helicase II</fullName>
    </alternativeName>
</protein>
<dbReference type="GO" id="GO:0000725">
    <property type="term" value="P:recombinational repair"/>
    <property type="evidence" value="ECO:0007669"/>
    <property type="project" value="TreeGrafter"/>
</dbReference>
<dbReference type="InterPro" id="IPR014016">
    <property type="entry name" value="UvrD-like_ATP-bd"/>
</dbReference>
<evidence type="ECO:0000256" key="6">
    <source>
        <dbReference type="ARBA" id="ARBA00023125"/>
    </source>
</evidence>
<comment type="catalytic activity">
    <reaction evidence="8">
        <text>Couples ATP hydrolysis with the unwinding of duplex DNA by translocating in the 3'-5' direction.</text>
        <dbReference type="EC" id="5.6.2.4"/>
    </reaction>
</comment>
<dbReference type="CDD" id="cd17932">
    <property type="entry name" value="DEXQc_UvrD"/>
    <property type="match status" value="1"/>
</dbReference>
<dbReference type="GO" id="GO:0043138">
    <property type="term" value="F:3'-5' DNA helicase activity"/>
    <property type="evidence" value="ECO:0007669"/>
    <property type="project" value="UniProtKB-EC"/>
</dbReference>
<dbReference type="GO" id="GO:0033202">
    <property type="term" value="C:DNA helicase complex"/>
    <property type="evidence" value="ECO:0007669"/>
    <property type="project" value="TreeGrafter"/>
</dbReference>
<dbReference type="STRING" id="1193502.SHALO_1771"/>
<dbReference type="PANTHER" id="PTHR11070:SF2">
    <property type="entry name" value="ATP-DEPENDENT DNA HELICASE SRS2"/>
    <property type="match status" value="1"/>
</dbReference>
<dbReference type="GO" id="GO:0003677">
    <property type="term" value="F:DNA binding"/>
    <property type="evidence" value="ECO:0007669"/>
    <property type="project" value="UniProtKB-KW"/>
</dbReference>
<feature type="binding site" evidence="12">
    <location>
        <begin position="25"/>
        <end position="32"/>
    </location>
    <ligand>
        <name>ATP</name>
        <dbReference type="ChEBI" id="CHEBI:30616"/>
    </ligand>
</feature>
<evidence type="ECO:0000256" key="12">
    <source>
        <dbReference type="PROSITE-ProRule" id="PRU00560"/>
    </source>
</evidence>
<evidence type="ECO:0000313" key="15">
    <source>
        <dbReference type="EMBL" id="AOO65542.1"/>
    </source>
</evidence>
<evidence type="ECO:0000259" key="14">
    <source>
        <dbReference type="PROSITE" id="PS51217"/>
    </source>
</evidence>
<dbReference type="SUPFAM" id="SSF52540">
    <property type="entry name" value="P-loop containing nucleoside triphosphate hydrolases"/>
    <property type="match status" value="1"/>
</dbReference>
<dbReference type="Pfam" id="PF00580">
    <property type="entry name" value="UvrD-helicase"/>
    <property type="match status" value="1"/>
</dbReference>
<evidence type="ECO:0000256" key="3">
    <source>
        <dbReference type="ARBA" id="ARBA00022801"/>
    </source>
</evidence>
<keyword evidence="7" id="KW-0413">Isomerase</keyword>
<dbReference type="Gene3D" id="3.40.50.300">
    <property type="entry name" value="P-loop containing nucleotide triphosphate hydrolases"/>
    <property type="match status" value="2"/>
</dbReference>
<keyword evidence="5 12" id="KW-0067">ATP-binding</keyword>
<dbReference type="InterPro" id="IPR013986">
    <property type="entry name" value="DExx_box_DNA_helicase_dom_sf"/>
</dbReference>
<keyword evidence="2 12" id="KW-0547">Nucleotide-binding</keyword>
<reference evidence="16" key="1">
    <citation type="submission" date="2016-08" db="EMBL/GenBank/DDBJ databases">
        <title>Complete genome sequence of the organohalide-respiring Epsilonproteobacterium Sulfurospirillum halorespirans.</title>
        <authorList>
            <person name="Goris T."/>
            <person name="Zimmermann J."/>
            <person name="Schenz B."/>
            <person name="Lemos M."/>
            <person name="Hackermueller J."/>
            <person name="Diekert G."/>
        </authorList>
    </citation>
    <scope>NUCLEOTIDE SEQUENCE [LARGE SCALE GENOMIC DNA]</scope>
    <source>
        <strain>DSM 13726</strain>
        <strain evidence="16">PCE-M2</strain>
    </source>
</reference>
<dbReference type="InterPro" id="IPR027417">
    <property type="entry name" value="P-loop_NTPase"/>
</dbReference>
<dbReference type="InterPro" id="IPR014017">
    <property type="entry name" value="DNA_helicase_UvrD-like_C"/>
</dbReference>
<organism evidence="15 16">
    <name type="scientific">Sulfurospirillum halorespirans DSM 13726</name>
    <dbReference type="NCBI Taxonomy" id="1193502"/>
    <lineage>
        <taxon>Bacteria</taxon>
        <taxon>Pseudomonadati</taxon>
        <taxon>Campylobacterota</taxon>
        <taxon>Epsilonproteobacteria</taxon>
        <taxon>Campylobacterales</taxon>
        <taxon>Sulfurospirillaceae</taxon>
        <taxon>Sulfurospirillum</taxon>
    </lineage>
</organism>
<evidence type="ECO:0000256" key="9">
    <source>
        <dbReference type="ARBA" id="ARBA00034808"/>
    </source>
</evidence>
<feature type="domain" description="UvrD-like helicase ATP-binding" evidence="13">
    <location>
        <begin position="4"/>
        <end position="279"/>
    </location>
</feature>
<name>A0A1D7TKM0_9BACT</name>
<evidence type="ECO:0000256" key="1">
    <source>
        <dbReference type="ARBA" id="ARBA00009922"/>
    </source>
</evidence>
<feature type="domain" description="UvrD-like helicase C-terminal" evidence="14">
    <location>
        <begin position="280"/>
        <end position="602"/>
    </location>
</feature>
<evidence type="ECO:0000256" key="10">
    <source>
        <dbReference type="ARBA" id="ARBA00034923"/>
    </source>
</evidence>
<evidence type="ECO:0000256" key="8">
    <source>
        <dbReference type="ARBA" id="ARBA00034617"/>
    </source>
</evidence>
<dbReference type="Proteomes" id="UP000094609">
    <property type="component" value="Chromosome"/>
</dbReference>
<evidence type="ECO:0000256" key="5">
    <source>
        <dbReference type="ARBA" id="ARBA00022840"/>
    </source>
</evidence>
<evidence type="ECO:0000256" key="11">
    <source>
        <dbReference type="ARBA" id="ARBA00048988"/>
    </source>
</evidence>
<sequence length="676" mass="76501">MPLSRLNTEQRSAATAPSGHNLIIASAGTGKTSTIVARIAHLLNQGILPSRILLLTFTNKAAAEMLERVGVFFGKNITSQIESGTFHAVSYRLLKKLGRNIVLKQPKDLKILLKSIHDRRRFDHIDSTAKAYGAAYLYDIFSLYQNSTVTQSFSEWLESNDSEHGLFFDIYEDIFEEFQALKREFEYVDFNDLLILMRDTLKTTDVLSFDEVLIDEYQDTNTLQGSLIDAFRSKSLFCVGDYDQSIYAFNGANIDIIGSFATRYPNANVFTLNKNYRSSHKILSLANRVIEKNPRLYEKRLEVTRDGAFEAPKLLIYDELFSQYQSISTLIKHSMHEPAEIAVIFRNNSTADGIEATLREQGIACKRKGGISFFDSAEVKAMLDLVGVVVNPKDMMAFIHSFEYARGVGSSLSKELFDGLFKLGDGNIYQGFFHPREDVEDLFKKRAKNHQLGLFDDIMDLGSVSRFYSLGFEEQFLSSPILKHPKLSIDGAKFLHQFYKFMKHATRIKTPQSLINQVLSSEVFSAIAEVLAVKRTIKKDGTVDEKLKAEARARIFRKGHLLKDLASGYASSERFLNALTLGSNEMSEGEGVNLLSIHASKGLEFKEVYVIDLMDGRFPNRKLMQKGGSLEEERRLFYVATTRAKDMLILSYAKYDKIKKISYTHSPFLVEAGMVQ</sequence>
<dbReference type="GO" id="GO:0005524">
    <property type="term" value="F:ATP binding"/>
    <property type="evidence" value="ECO:0007669"/>
    <property type="project" value="UniProtKB-UniRule"/>
</dbReference>
<proteinExistence type="inferred from homology"/>
<keyword evidence="6" id="KW-0238">DNA-binding</keyword>
<dbReference type="GO" id="GO:0016887">
    <property type="term" value="F:ATP hydrolysis activity"/>
    <property type="evidence" value="ECO:0007669"/>
    <property type="project" value="RHEA"/>
</dbReference>
<evidence type="ECO:0000256" key="4">
    <source>
        <dbReference type="ARBA" id="ARBA00022806"/>
    </source>
</evidence>
<evidence type="ECO:0000256" key="2">
    <source>
        <dbReference type="ARBA" id="ARBA00022741"/>
    </source>
</evidence>
<keyword evidence="3 12" id="KW-0378">Hydrolase</keyword>
<dbReference type="EMBL" id="CP017111">
    <property type="protein sequence ID" value="AOO65542.1"/>
    <property type="molecule type" value="Genomic_DNA"/>
</dbReference>
<evidence type="ECO:0000259" key="13">
    <source>
        <dbReference type="PROSITE" id="PS51198"/>
    </source>
</evidence>
<dbReference type="InterPro" id="IPR000212">
    <property type="entry name" value="DNA_helicase_UvrD/REP"/>
</dbReference>